<dbReference type="Gene3D" id="3.40.309.10">
    <property type="entry name" value="Aldehyde Dehydrogenase, Chain A, domain 2"/>
    <property type="match status" value="1"/>
</dbReference>
<name>X6MX25_RETFI</name>
<comment type="similarity">
    <text evidence="1">Belongs to the aldehyde dehydrogenase family.</text>
</comment>
<evidence type="ECO:0000313" key="6">
    <source>
        <dbReference type="EMBL" id="ETO17640.1"/>
    </source>
</evidence>
<dbReference type="InterPro" id="IPR016163">
    <property type="entry name" value="Ald_DH_C"/>
</dbReference>
<dbReference type="FunFam" id="3.40.309.10:FF:000018">
    <property type="entry name" value="Alpha-aminoadipic semialdehyde dehydrogenase"/>
    <property type="match status" value="1"/>
</dbReference>
<dbReference type="SUPFAM" id="SSF53720">
    <property type="entry name" value="ALDH-like"/>
    <property type="match status" value="1"/>
</dbReference>
<evidence type="ECO:0000313" key="7">
    <source>
        <dbReference type="Proteomes" id="UP000023152"/>
    </source>
</evidence>
<gene>
    <name evidence="6" type="ORF">RFI_19680</name>
</gene>
<dbReference type="Proteomes" id="UP000023152">
    <property type="component" value="Unassembled WGS sequence"/>
</dbReference>
<keyword evidence="4" id="KW-0520">NAD</keyword>
<comment type="caution">
    <text evidence="6">The sequence shown here is derived from an EMBL/GenBank/DDBJ whole genome shotgun (WGS) entry which is preliminary data.</text>
</comment>
<dbReference type="InterPro" id="IPR044638">
    <property type="entry name" value="ALDH7A1-like"/>
</dbReference>
<evidence type="ECO:0000256" key="1">
    <source>
        <dbReference type="ARBA" id="ARBA00009986"/>
    </source>
</evidence>
<dbReference type="GO" id="GO:0004029">
    <property type="term" value="F:aldehyde dehydrogenase (NAD+) activity"/>
    <property type="evidence" value="ECO:0007669"/>
    <property type="project" value="InterPro"/>
</dbReference>
<sequence>MELGGNNGAIIMDDADLDLALNAVLFAAVGTAGQRCTTLRRLFLHSKIYDEFLSRLIERYKHVHVGDPLDPKTLCGPLITQDAVKDFEKGIDAVKKNEHSKIVFGGRVLKDNQFKHGNFVEPTIVVTTSNEPFVHEELFAPVLYVMKFQSFEEVVQMHNSVKHGLSSSLFTKRNDLVFNWLGPLGSDCGIVNVNIGTSGAEIVLCFCLFACLLVYHKQIFAQMSNNIKFENNQREGPLVEKKKLEVAENRVQTLGNNT</sequence>
<evidence type="ECO:0000256" key="4">
    <source>
        <dbReference type="ARBA" id="ARBA00023027"/>
    </source>
</evidence>
<reference evidence="6 7" key="1">
    <citation type="journal article" date="2013" name="Curr. Biol.">
        <title>The Genome of the Foraminiferan Reticulomyxa filosa.</title>
        <authorList>
            <person name="Glockner G."/>
            <person name="Hulsmann N."/>
            <person name="Schleicher M."/>
            <person name="Noegel A.A."/>
            <person name="Eichinger L."/>
            <person name="Gallinger C."/>
            <person name="Pawlowski J."/>
            <person name="Sierra R."/>
            <person name="Euteneuer U."/>
            <person name="Pillet L."/>
            <person name="Moustafa A."/>
            <person name="Platzer M."/>
            <person name="Groth M."/>
            <person name="Szafranski K."/>
            <person name="Schliwa M."/>
        </authorList>
    </citation>
    <scope>NUCLEOTIDE SEQUENCE [LARGE SCALE GENOMIC DNA]</scope>
</reference>
<dbReference type="InterPro" id="IPR016161">
    <property type="entry name" value="Ald_DH/histidinol_DH"/>
</dbReference>
<dbReference type="PANTHER" id="PTHR43521:SF1">
    <property type="entry name" value="ALPHA-AMINOADIPIC SEMIALDEHYDE DEHYDROGENASE"/>
    <property type="match status" value="1"/>
</dbReference>
<dbReference type="AlphaFoldDB" id="X6MX25"/>
<dbReference type="InterPro" id="IPR015590">
    <property type="entry name" value="Aldehyde_DH_dom"/>
</dbReference>
<evidence type="ECO:0000259" key="5">
    <source>
        <dbReference type="Pfam" id="PF00171"/>
    </source>
</evidence>
<evidence type="ECO:0000256" key="3">
    <source>
        <dbReference type="ARBA" id="ARBA00023002"/>
    </source>
</evidence>
<protein>
    <submittedName>
        <fullName evidence="6">Aldehyde dehydrogenase family 7 member A1</fullName>
    </submittedName>
</protein>
<dbReference type="EMBL" id="ASPP01016240">
    <property type="protein sequence ID" value="ETO17640.1"/>
    <property type="molecule type" value="Genomic_DNA"/>
</dbReference>
<comment type="subunit">
    <text evidence="2">Homotetramer.</text>
</comment>
<dbReference type="PANTHER" id="PTHR43521">
    <property type="entry name" value="ALPHA-AMINOADIPIC SEMIALDEHYDE DEHYDROGENASE"/>
    <property type="match status" value="1"/>
</dbReference>
<keyword evidence="3" id="KW-0560">Oxidoreductase</keyword>
<feature type="domain" description="Aldehyde dehydrogenase" evidence="5">
    <location>
        <begin position="1"/>
        <end position="200"/>
    </location>
</feature>
<dbReference type="Pfam" id="PF00171">
    <property type="entry name" value="Aldedh"/>
    <property type="match status" value="1"/>
</dbReference>
<keyword evidence="7" id="KW-1185">Reference proteome</keyword>
<accession>X6MX25</accession>
<dbReference type="OrthoDB" id="310895at2759"/>
<organism evidence="6 7">
    <name type="scientific">Reticulomyxa filosa</name>
    <dbReference type="NCBI Taxonomy" id="46433"/>
    <lineage>
        <taxon>Eukaryota</taxon>
        <taxon>Sar</taxon>
        <taxon>Rhizaria</taxon>
        <taxon>Retaria</taxon>
        <taxon>Foraminifera</taxon>
        <taxon>Monothalamids</taxon>
        <taxon>Reticulomyxidae</taxon>
        <taxon>Reticulomyxa</taxon>
    </lineage>
</organism>
<proteinExistence type="inferred from homology"/>
<evidence type="ECO:0000256" key="2">
    <source>
        <dbReference type="ARBA" id="ARBA00011881"/>
    </source>
</evidence>